<feature type="transmembrane region" description="Helical" evidence="7">
    <location>
        <begin position="200"/>
        <end position="221"/>
    </location>
</feature>
<feature type="transmembrane region" description="Helical" evidence="7">
    <location>
        <begin position="233"/>
        <end position="253"/>
    </location>
</feature>
<evidence type="ECO:0000313" key="10">
    <source>
        <dbReference type="Proteomes" id="UP000001805"/>
    </source>
</evidence>
<dbReference type="PANTHER" id="PTHR33048">
    <property type="entry name" value="PTH11-LIKE INTEGRAL MEMBRANE PROTEIN (AFU_ORTHOLOGUE AFUA_5G11245)"/>
    <property type="match status" value="1"/>
</dbReference>
<accession>Q7SHK1</accession>
<dbReference type="InParanoid" id="Q7SHK1"/>
<dbReference type="GeneID" id="3881765"/>
<dbReference type="HOGENOM" id="CLU_028200_0_2_1"/>
<feature type="region of interest" description="Disordered" evidence="6">
    <location>
        <begin position="355"/>
        <end position="404"/>
    </location>
</feature>
<dbReference type="STRING" id="367110.Q7SHK1"/>
<feature type="domain" description="Rhodopsin" evidence="8">
    <location>
        <begin position="59"/>
        <end position="295"/>
    </location>
</feature>
<dbReference type="Proteomes" id="UP000001805">
    <property type="component" value="Chromosome 1, Linkage Group I"/>
</dbReference>
<comment type="subcellular location">
    <subcellularLocation>
        <location evidence="1">Membrane</location>
        <topology evidence="1">Multi-pass membrane protein</topology>
    </subcellularLocation>
</comment>
<evidence type="ECO:0000259" key="8">
    <source>
        <dbReference type="Pfam" id="PF20684"/>
    </source>
</evidence>
<name>Q7SHK1_NEUCR</name>
<dbReference type="AlphaFoldDB" id="Q7SHK1"/>
<feature type="transmembrane region" description="Helical" evidence="7">
    <location>
        <begin position="122"/>
        <end position="144"/>
    </location>
</feature>
<dbReference type="PANTHER" id="PTHR33048:SF55">
    <property type="entry name" value="INTEGRAL MEMBRANE PROTEIN"/>
    <property type="match status" value="1"/>
</dbReference>
<keyword evidence="4 7" id="KW-0472">Membrane</keyword>
<evidence type="ECO:0000256" key="6">
    <source>
        <dbReference type="SAM" id="MobiDB-lite"/>
    </source>
</evidence>
<protein>
    <submittedName>
        <fullName evidence="9">Integral membrane protein</fullName>
    </submittedName>
</protein>
<feature type="transmembrane region" description="Helical" evidence="7">
    <location>
        <begin position="46"/>
        <end position="63"/>
    </location>
</feature>
<sequence>MPIFFLRPHSALLHDLSTAGLACPKMIRVPGNKPGDNRAHSIETPAIVLFFVTLFLIGIRLWARFKSASWKGLGWDDYTILLSWVFATVVSALMIASCAYGFGQHMRNLSRENKLMTLKLFYVAQAFYKITINLTKTSILLLYLRIFVQRWFRIACYILIGIIIAYMIATFGASVWQCTPVPRAWDKSIPGTCVDITVNWYANAGFSISTDILILALPMYPIFTSHLRKTQKVAVVLMFALGFFTTITSILRMQTLTFSTKTPDTTYDLDSSIWTIIEQNMAIICACLPVCRLPLAYLFPKYFAISRREQQQQRTGPKGGDIGHREISSQSELRSWQGPHQHDVAIEAGVGVGVGIGLSRPPPRHQHQGGGMFEMDRKSGHRRPSASGSVSSDDDDDMERKISTTDVGGGMTVYQRDRRVSTEDDDKMVMVTTTGDATSEDTILHVSSVSAAAAAATTTMSRSNSRLGIGLRDRDRSADRMNHVGGEGRPGGGIQMTTQFSVTYDQR</sequence>
<keyword evidence="10" id="KW-1185">Reference proteome</keyword>
<evidence type="ECO:0000256" key="4">
    <source>
        <dbReference type="ARBA" id="ARBA00023136"/>
    </source>
</evidence>
<dbReference type="GO" id="GO:0016020">
    <property type="term" value="C:membrane"/>
    <property type="evidence" value="ECO:0007669"/>
    <property type="project" value="UniProtKB-SubCell"/>
</dbReference>
<evidence type="ECO:0000256" key="2">
    <source>
        <dbReference type="ARBA" id="ARBA00022692"/>
    </source>
</evidence>
<feature type="transmembrane region" description="Helical" evidence="7">
    <location>
        <begin position="273"/>
        <end position="299"/>
    </location>
</feature>
<keyword evidence="3 7" id="KW-1133">Transmembrane helix</keyword>
<evidence type="ECO:0000256" key="5">
    <source>
        <dbReference type="ARBA" id="ARBA00038359"/>
    </source>
</evidence>
<comment type="similarity">
    <text evidence="5">Belongs to the SAT4 family.</text>
</comment>
<evidence type="ECO:0000313" key="9">
    <source>
        <dbReference type="EMBL" id="EAA36349.2"/>
    </source>
</evidence>
<dbReference type="VEuPathDB" id="FungiDB:NCU02903"/>
<dbReference type="RefSeq" id="XP_965585.2">
    <property type="nucleotide sequence ID" value="XM_960492.2"/>
</dbReference>
<keyword evidence="2 7" id="KW-0812">Transmembrane</keyword>
<feature type="transmembrane region" description="Helical" evidence="7">
    <location>
        <begin position="156"/>
        <end position="176"/>
    </location>
</feature>
<dbReference type="InterPro" id="IPR052337">
    <property type="entry name" value="SAT4-like"/>
</dbReference>
<evidence type="ECO:0000256" key="7">
    <source>
        <dbReference type="SAM" id="Phobius"/>
    </source>
</evidence>
<evidence type="ECO:0000256" key="3">
    <source>
        <dbReference type="ARBA" id="ARBA00022989"/>
    </source>
</evidence>
<dbReference type="InterPro" id="IPR049326">
    <property type="entry name" value="Rhodopsin_dom_fungi"/>
</dbReference>
<dbReference type="KEGG" id="ncr:NCU02903"/>
<gene>
    <name evidence="9" type="ORF">NCU02903</name>
</gene>
<dbReference type="Pfam" id="PF20684">
    <property type="entry name" value="Fung_rhodopsin"/>
    <property type="match status" value="1"/>
</dbReference>
<reference evidence="9 10" key="1">
    <citation type="journal article" date="2003" name="Nature">
        <title>The genome sequence of the filamentous fungus Neurospora crassa.</title>
        <authorList>
            <person name="Galagan J.E."/>
            <person name="Calvo S.E."/>
            <person name="Borkovich K.A."/>
            <person name="Selker E.U."/>
            <person name="Read N.D."/>
            <person name="Jaffe D."/>
            <person name="FitzHugh W."/>
            <person name="Ma L.J."/>
            <person name="Smirnov S."/>
            <person name="Purcell S."/>
            <person name="Rehman B."/>
            <person name="Elkins T."/>
            <person name="Engels R."/>
            <person name="Wang S."/>
            <person name="Nielsen C.B."/>
            <person name="Butler J."/>
            <person name="Endrizzi M."/>
            <person name="Qui D."/>
            <person name="Ianakiev P."/>
            <person name="Bell-Pedersen D."/>
            <person name="Nelson M.A."/>
            <person name="Werner-Washburne M."/>
            <person name="Selitrennikoff C.P."/>
            <person name="Kinsey J.A."/>
            <person name="Braun E.L."/>
            <person name="Zelter A."/>
            <person name="Schulte U."/>
            <person name="Kothe G.O."/>
            <person name="Jedd G."/>
            <person name="Mewes W."/>
            <person name="Staben C."/>
            <person name="Marcotte E."/>
            <person name="Greenberg D."/>
            <person name="Roy A."/>
            <person name="Foley K."/>
            <person name="Naylor J."/>
            <person name="Stange-Thomann N."/>
            <person name="Barrett R."/>
            <person name="Gnerre S."/>
            <person name="Kamal M."/>
            <person name="Kamvysselis M."/>
            <person name="Mauceli E."/>
            <person name="Bielke C."/>
            <person name="Rudd S."/>
            <person name="Frishman D."/>
            <person name="Krystofova S."/>
            <person name="Rasmussen C."/>
            <person name="Metzenberg R.L."/>
            <person name="Perkins D.D."/>
            <person name="Kroken S."/>
            <person name="Cogoni C."/>
            <person name="Macino G."/>
            <person name="Catcheside D."/>
            <person name="Li W."/>
            <person name="Pratt R.J."/>
            <person name="Osmani S.A."/>
            <person name="DeSouza C.P."/>
            <person name="Glass L."/>
            <person name="Orbach M.J."/>
            <person name="Berglund J.A."/>
            <person name="Voelker R."/>
            <person name="Yarden O."/>
            <person name="Plamann M."/>
            <person name="Seiler S."/>
            <person name="Dunlap J."/>
            <person name="Radford A."/>
            <person name="Aramayo R."/>
            <person name="Natvig D.O."/>
            <person name="Alex L.A."/>
            <person name="Mannhaupt G."/>
            <person name="Ebbole D.J."/>
            <person name="Freitag M."/>
            <person name="Paulsen I."/>
            <person name="Sachs M.S."/>
            <person name="Lander E.S."/>
            <person name="Nusbaum C."/>
            <person name="Birren B."/>
        </authorList>
    </citation>
    <scope>NUCLEOTIDE SEQUENCE [LARGE SCALE GENOMIC DNA]</scope>
    <source>
        <strain evidence="10">ATCC 24698 / 74-OR23-1A / CBS 708.71 / DSM 1257 / FGSC 987</strain>
    </source>
</reference>
<evidence type="ECO:0000256" key="1">
    <source>
        <dbReference type="ARBA" id="ARBA00004141"/>
    </source>
</evidence>
<dbReference type="OrthoDB" id="5417844at2759"/>
<dbReference type="EMBL" id="CM002236">
    <property type="protein sequence ID" value="EAA36349.2"/>
    <property type="molecule type" value="Genomic_DNA"/>
</dbReference>
<proteinExistence type="inferred from homology"/>
<dbReference type="PaxDb" id="5141-EFNCRP00000002240"/>
<organism evidence="9 10">
    <name type="scientific">Neurospora crassa (strain ATCC 24698 / 74-OR23-1A / CBS 708.71 / DSM 1257 / FGSC 987)</name>
    <dbReference type="NCBI Taxonomy" id="367110"/>
    <lineage>
        <taxon>Eukaryota</taxon>
        <taxon>Fungi</taxon>
        <taxon>Dikarya</taxon>
        <taxon>Ascomycota</taxon>
        <taxon>Pezizomycotina</taxon>
        <taxon>Sordariomycetes</taxon>
        <taxon>Sordariomycetidae</taxon>
        <taxon>Sordariales</taxon>
        <taxon>Sordariaceae</taxon>
        <taxon>Neurospora</taxon>
    </lineage>
</organism>
<feature type="transmembrane region" description="Helical" evidence="7">
    <location>
        <begin position="75"/>
        <end position="102"/>
    </location>
</feature>
<feature type="region of interest" description="Disordered" evidence="6">
    <location>
        <begin position="309"/>
        <end position="339"/>
    </location>
</feature>